<dbReference type="InterPro" id="IPR050680">
    <property type="entry name" value="YpeA/RimI_acetyltransf"/>
</dbReference>
<evidence type="ECO:0000313" key="6">
    <source>
        <dbReference type="Proteomes" id="UP000278332"/>
    </source>
</evidence>
<comment type="caution">
    <text evidence="5">The sequence shown here is derived from an EMBL/GenBank/DDBJ whole genome shotgun (WGS) entry which is preliminary data.</text>
</comment>
<dbReference type="InterPro" id="IPR021770">
    <property type="entry name" value="DUF3335"/>
</dbReference>
<sequence>MSLRFIYGKTMNVNYRFAVAEDIPALELLENQCFEQDRLSRRNFLWMIQRAHARLLVAEDDQGLMGYALVLFHRGTSLARLYSLAIDSRARGAGLGLALLQQSEQLAIEHECAHLRLEVRPDNPAAIRLYERAGYRLFAEVDDYYQDHARALRYEKRIVLPVAGSVMAVPYYSQTTEFTCGAASLLMAMKALNPDRTFSRDEEIQLWREATTIFMTSGHGGCSPHGLALAAWRRGFDVRLQVSRTGPLFLDGVRREDKKSVMRLVHDAFCRELQASGVQQSRSGRLDLPRIFTEGGVPIVLISSYRLTRSKAPHWVVITGCDEDFVYLHDPDLDHGRYRQRLDCQHVPLTHQEFERMSVFGKDKVRAALVLF</sequence>
<evidence type="ECO:0000313" key="4">
    <source>
        <dbReference type="EMBL" id="GFM94018.1"/>
    </source>
</evidence>
<organism evidence="5 6">
    <name type="scientific">Pseudomonas cichorii</name>
    <dbReference type="NCBI Taxonomy" id="36746"/>
    <lineage>
        <taxon>Bacteria</taxon>
        <taxon>Pseudomonadati</taxon>
        <taxon>Pseudomonadota</taxon>
        <taxon>Gammaproteobacteria</taxon>
        <taxon>Pseudomonadales</taxon>
        <taxon>Pseudomonadaceae</taxon>
        <taxon>Pseudomonas</taxon>
    </lineage>
</organism>
<keyword evidence="2" id="KW-0012">Acyltransferase</keyword>
<keyword evidence="7" id="KW-1185">Reference proteome</keyword>
<evidence type="ECO:0000256" key="2">
    <source>
        <dbReference type="ARBA" id="ARBA00023315"/>
    </source>
</evidence>
<dbReference type="GO" id="GO:0016747">
    <property type="term" value="F:acyltransferase activity, transferring groups other than amino-acyl groups"/>
    <property type="evidence" value="ECO:0007669"/>
    <property type="project" value="InterPro"/>
</dbReference>
<evidence type="ECO:0000313" key="5">
    <source>
        <dbReference type="EMBL" id="RMR60953.1"/>
    </source>
</evidence>
<feature type="domain" description="N-acetyltransferase" evidence="3">
    <location>
        <begin position="13"/>
        <end position="159"/>
    </location>
</feature>
<dbReference type="SUPFAM" id="SSF55729">
    <property type="entry name" value="Acyl-CoA N-acyltransferases (Nat)"/>
    <property type="match status" value="1"/>
</dbReference>
<evidence type="ECO:0000259" key="3">
    <source>
        <dbReference type="PROSITE" id="PS51186"/>
    </source>
</evidence>
<dbReference type="InterPro" id="IPR000182">
    <property type="entry name" value="GNAT_dom"/>
</dbReference>
<dbReference type="Proteomes" id="UP000614982">
    <property type="component" value="Unassembled WGS sequence"/>
</dbReference>
<dbReference type="PANTHER" id="PTHR43420:SF47">
    <property type="entry name" value="N-ACETYLTRANSFERASE DOMAIN-CONTAINING PROTEIN"/>
    <property type="match status" value="1"/>
</dbReference>
<dbReference type="Pfam" id="PF00583">
    <property type="entry name" value="Acetyltransf_1"/>
    <property type="match status" value="1"/>
</dbReference>
<dbReference type="InterPro" id="IPR016181">
    <property type="entry name" value="Acyl_CoA_acyltransferase"/>
</dbReference>
<name>A0A3M4WAN7_PSECI</name>
<dbReference type="PROSITE" id="PS51186">
    <property type="entry name" value="GNAT"/>
    <property type="match status" value="1"/>
</dbReference>
<dbReference type="AlphaFoldDB" id="A0A3M4WAN7"/>
<dbReference type="EMBL" id="RBRY01000038">
    <property type="protein sequence ID" value="RMR60953.1"/>
    <property type="molecule type" value="Genomic_DNA"/>
</dbReference>
<dbReference type="Pfam" id="PF11814">
    <property type="entry name" value="DUF3335"/>
    <property type="match status" value="1"/>
</dbReference>
<dbReference type="Gene3D" id="3.90.70.10">
    <property type="entry name" value="Cysteine proteinases"/>
    <property type="match status" value="1"/>
</dbReference>
<dbReference type="EMBL" id="BLWA01000013">
    <property type="protein sequence ID" value="GFM94018.1"/>
    <property type="molecule type" value="Genomic_DNA"/>
</dbReference>
<dbReference type="CDD" id="cd04301">
    <property type="entry name" value="NAT_SF"/>
    <property type="match status" value="1"/>
</dbReference>
<dbReference type="PANTHER" id="PTHR43420">
    <property type="entry name" value="ACETYLTRANSFERASE"/>
    <property type="match status" value="1"/>
</dbReference>
<dbReference type="Gene3D" id="3.40.630.30">
    <property type="match status" value="1"/>
</dbReference>
<evidence type="ECO:0000256" key="1">
    <source>
        <dbReference type="ARBA" id="ARBA00022679"/>
    </source>
</evidence>
<gene>
    <name evidence="5" type="ORF">ALP84_01565</name>
    <name evidence="4" type="ORF">PSCICP_39900</name>
</gene>
<dbReference type="Proteomes" id="UP000278332">
    <property type="component" value="Unassembled WGS sequence"/>
</dbReference>
<reference evidence="5 6" key="1">
    <citation type="submission" date="2018-08" db="EMBL/GenBank/DDBJ databases">
        <title>Recombination of ecologically and evolutionarily significant loci maintains genetic cohesion in the Pseudomonas syringae species complex.</title>
        <authorList>
            <person name="Dillon M."/>
            <person name="Thakur S."/>
            <person name="Almeida R.N.D."/>
            <person name="Weir B.S."/>
            <person name="Guttman D.S."/>
        </authorList>
    </citation>
    <scope>NUCLEOTIDE SEQUENCE [LARGE SCALE GENOMIC DNA]</scope>
    <source>
        <strain evidence="5 6">ICMP 6917</strain>
    </source>
</reference>
<keyword evidence="1 5" id="KW-0808">Transferase</keyword>
<accession>A0A3M4WAN7</accession>
<proteinExistence type="predicted"/>
<protein>
    <submittedName>
        <fullName evidence="4">GNAT family N-acetyltransferase</fullName>
    </submittedName>
    <submittedName>
        <fullName evidence="5">GNAT family acetyltransferase</fullName>
    </submittedName>
</protein>
<evidence type="ECO:0000313" key="7">
    <source>
        <dbReference type="Proteomes" id="UP000614982"/>
    </source>
</evidence>
<reference evidence="4 7" key="2">
    <citation type="submission" date="2020-05" db="EMBL/GenBank/DDBJ databases">
        <title>Genetic diversity of Pseudomonas cichorii.</title>
        <authorList>
            <person name="Tani S."/>
            <person name="Yagi H."/>
            <person name="Hashimoto S."/>
            <person name="Iiyama K."/>
            <person name="Furuya N."/>
        </authorList>
    </citation>
    <scope>NUCLEOTIDE SEQUENCE [LARGE SCALE GENOMIC DNA]</scope>
    <source>
        <strain evidence="4 7">LMG 2162</strain>
    </source>
</reference>